<dbReference type="GO" id="GO:0008691">
    <property type="term" value="F:3-hydroxybutyryl-CoA dehydrogenase activity"/>
    <property type="evidence" value="ECO:0007669"/>
    <property type="project" value="TreeGrafter"/>
</dbReference>
<keyword evidence="8" id="KW-1185">Reference proteome</keyword>
<dbReference type="PANTHER" id="PTHR48075:SF5">
    <property type="entry name" value="3-HYDROXYBUTYRYL-COA DEHYDROGENASE"/>
    <property type="match status" value="1"/>
</dbReference>
<comment type="pathway">
    <text evidence="1">Lipid metabolism; butanoate metabolism.</text>
</comment>
<protein>
    <submittedName>
        <fullName evidence="7">3-hydroxybutyryl-CoA dehydrogenase</fullName>
    </submittedName>
</protein>
<dbReference type="InterPro" id="IPR013328">
    <property type="entry name" value="6PGD_dom2"/>
</dbReference>
<keyword evidence="3" id="KW-0560">Oxidoreductase</keyword>
<feature type="domain" description="3-hydroxyacyl-CoA dehydrogenase C-terminal" evidence="5">
    <location>
        <begin position="189"/>
        <end position="284"/>
    </location>
</feature>
<dbReference type="STRING" id="490629.SAMN05216266_11996"/>
<dbReference type="Gene3D" id="3.40.50.720">
    <property type="entry name" value="NAD(P)-binding Rossmann-like Domain"/>
    <property type="match status" value="1"/>
</dbReference>
<name>A0A1I1C5N6_9PSEU</name>
<dbReference type="GO" id="GO:0070403">
    <property type="term" value="F:NAD+ binding"/>
    <property type="evidence" value="ECO:0007669"/>
    <property type="project" value="InterPro"/>
</dbReference>
<dbReference type="InterPro" id="IPR036291">
    <property type="entry name" value="NAD(P)-bd_dom_sf"/>
</dbReference>
<dbReference type="SUPFAM" id="SSF51735">
    <property type="entry name" value="NAD(P)-binding Rossmann-fold domains"/>
    <property type="match status" value="1"/>
</dbReference>
<evidence type="ECO:0000256" key="1">
    <source>
        <dbReference type="ARBA" id="ARBA00005086"/>
    </source>
</evidence>
<evidence type="ECO:0000256" key="4">
    <source>
        <dbReference type="PIRSR" id="PIRSR000105-1"/>
    </source>
</evidence>
<evidence type="ECO:0000259" key="5">
    <source>
        <dbReference type="Pfam" id="PF00725"/>
    </source>
</evidence>
<feature type="domain" description="3-hydroxyacyl-CoA dehydrogenase NAD binding" evidence="6">
    <location>
        <begin position="9"/>
        <end position="186"/>
    </location>
</feature>
<dbReference type="InterPro" id="IPR008927">
    <property type="entry name" value="6-PGluconate_DH-like_C_sf"/>
</dbReference>
<dbReference type="InterPro" id="IPR022694">
    <property type="entry name" value="3-OHacyl-CoA_DH"/>
</dbReference>
<dbReference type="InterPro" id="IPR006176">
    <property type="entry name" value="3-OHacyl-CoA_DH_NAD-bd"/>
</dbReference>
<dbReference type="Proteomes" id="UP000243799">
    <property type="component" value="Unassembled WGS sequence"/>
</dbReference>
<dbReference type="GO" id="GO:0006635">
    <property type="term" value="P:fatty acid beta-oxidation"/>
    <property type="evidence" value="ECO:0007669"/>
    <property type="project" value="TreeGrafter"/>
</dbReference>
<gene>
    <name evidence="7" type="ORF">SAMN05216266_11996</name>
</gene>
<dbReference type="SUPFAM" id="SSF48179">
    <property type="entry name" value="6-phosphogluconate dehydrogenase C-terminal domain-like"/>
    <property type="match status" value="1"/>
</dbReference>
<dbReference type="InterPro" id="IPR006108">
    <property type="entry name" value="3HC_DH_C"/>
</dbReference>
<sequence length="285" mass="29885">MSSAVPEDVGVVGGGRMGAGIAQVFAVAGARVSVVEGDAAAADAARERIRAGLDRAAERGKLEVSAGEVLDRIAIITDPADLPRAAGLVVEAVPERAEVKIEVLTAAERAVGEDTVLATNTSSLSIAELSAALSRPERFLGMHFFNPVPASRLVEVVTGPDTGTAARDAVLDWVGALHKTAVTVRDSPGFATSRLGVLLGLEAIRMLEEGVADAESIDTAMELGYRHPMGPLRSTDLVGLDVRLAIADYLHGTLGERFSPPQLLRDKVARGELGRKAGQGFHRWE</sequence>
<evidence type="ECO:0000259" key="6">
    <source>
        <dbReference type="Pfam" id="PF02737"/>
    </source>
</evidence>
<dbReference type="AlphaFoldDB" id="A0A1I1C5N6"/>
<dbReference type="FunFam" id="3.40.50.720:FF:000009">
    <property type="entry name" value="Fatty oxidation complex, alpha subunit"/>
    <property type="match status" value="1"/>
</dbReference>
<organism evidence="7 8">
    <name type="scientific">Amycolatopsis marina</name>
    <dbReference type="NCBI Taxonomy" id="490629"/>
    <lineage>
        <taxon>Bacteria</taxon>
        <taxon>Bacillati</taxon>
        <taxon>Actinomycetota</taxon>
        <taxon>Actinomycetes</taxon>
        <taxon>Pseudonocardiales</taxon>
        <taxon>Pseudonocardiaceae</taxon>
        <taxon>Amycolatopsis</taxon>
    </lineage>
</organism>
<dbReference type="Pfam" id="PF02737">
    <property type="entry name" value="3HCDH_N"/>
    <property type="match status" value="1"/>
</dbReference>
<evidence type="ECO:0000256" key="2">
    <source>
        <dbReference type="ARBA" id="ARBA00009463"/>
    </source>
</evidence>
<dbReference type="PANTHER" id="PTHR48075">
    <property type="entry name" value="3-HYDROXYACYL-COA DEHYDROGENASE FAMILY PROTEIN"/>
    <property type="match status" value="1"/>
</dbReference>
<dbReference type="Gene3D" id="1.10.1040.10">
    <property type="entry name" value="N-(1-d-carboxylethyl)-l-norvaline Dehydrogenase, domain 2"/>
    <property type="match status" value="1"/>
</dbReference>
<dbReference type="Pfam" id="PF00725">
    <property type="entry name" value="3HCDH"/>
    <property type="match status" value="1"/>
</dbReference>
<dbReference type="PIRSF" id="PIRSF000105">
    <property type="entry name" value="HCDH"/>
    <property type="match status" value="1"/>
</dbReference>
<accession>A0A1I1C5N6</accession>
<reference evidence="8" key="1">
    <citation type="submission" date="2016-10" db="EMBL/GenBank/DDBJ databases">
        <authorList>
            <person name="Varghese N."/>
            <person name="Submissions S."/>
        </authorList>
    </citation>
    <scope>NUCLEOTIDE SEQUENCE [LARGE SCALE GENOMIC DNA]</scope>
    <source>
        <strain evidence="8">CGMCC 4.3568</strain>
    </source>
</reference>
<comment type="similarity">
    <text evidence="2">Belongs to the 3-hydroxyacyl-CoA dehydrogenase family.</text>
</comment>
<feature type="site" description="Important for catalytic activity" evidence="4">
    <location>
        <position position="143"/>
    </location>
</feature>
<proteinExistence type="inferred from homology"/>
<evidence type="ECO:0000313" key="7">
    <source>
        <dbReference type="EMBL" id="SFB56100.1"/>
    </source>
</evidence>
<evidence type="ECO:0000256" key="3">
    <source>
        <dbReference type="ARBA" id="ARBA00023002"/>
    </source>
</evidence>
<evidence type="ECO:0000313" key="8">
    <source>
        <dbReference type="Proteomes" id="UP000243799"/>
    </source>
</evidence>
<dbReference type="EMBL" id="FOKG01000019">
    <property type="protein sequence ID" value="SFB56100.1"/>
    <property type="molecule type" value="Genomic_DNA"/>
</dbReference>